<evidence type="ECO:0000256" key="7">
    <source>
        <dbReference type="SAM" id="MobiDB-lite"/>
    </source>
</evidence>
<protein>
    <submittedName>
        <fullName evidence="9">M48 family metalloprotease</fullName>
        <ecNumber evidence="9">3.4.24.-</ecNumber>
    </submittedName>
</protein>
<keyword evidence="4 9" id="KW-0378">Hydrolase</keyword>
<evidence type="ECO:0000256" key="6">
    <source>
        <dbReference type="ARBA" id="ARBA00023049"/>
    </source>
</evidence>
<dbReference type="EMBL" id="JAGMWN010000013">
    <property type="protein sequence ID" value="MBP5858969.1"/>
    <property type="molecule type" value="Genomic_DNA"/>
</dbReference>
<evidence type="ECO:0000313" key="10">
    <source>
        <dbReference type="Proteomes" id="UP000672602"/>
    </source>
</evidence>
<dbReference type="GO" id="GO:0046872">
    <property type="term" value="F:metal ion binding"/>
    <property type="evidence" value="ECO:0007669"/>
    <property type="project" value="UniProtKB-KW"/>
</dbReference>
<keyword evidence="10" id="KW-1185">Reference proteome</keyword>
<evidence type="ECO:0000256" key="5">
    <source>
        <dbReference type="ARBA" id="ARBA00022833"/>
    </source>
</evidence>
<dbReference type="Pfam" id="PF01435">
    <property type="entry name" value="Peptidase_M48"/>
    <property type="match status" value="1"/>
</dbReference>
<feature type="region of interest" description="Disordered" evidence="7">
    <location>
        <begin position="43"/>
        <end position="62"/>
    </location>
</feature>
<dbReference type="GO" id="GO:0016020">
    <property type="term" value="C:membrane"/>
    <property type="evidence" value="ECO:0007669"/>
    <property type="project" value="TreeGrafter"/>
</dbReference>
<dbReference type="InterPro" id="IPR051156">
    <property type="entry name" value="Mito/Outer_Membr_Metalloprot"/>
</dbReference>
<feature type="region of interest" description="Disordered" evidence="7">
    <location>
        <begin position="538"/>
        <end position="580"/>
    </location>
</feature>
<evidence type="ECO:0000256" key="2">
    <source>
        <dbReference type="ARBA" id="ARBA00022670"/>
    </source>
</evidence>
<dbReference type="GO" id="GO:0004222">
    <property type="term" value="F:metalloendopeptidase activity"/>
    <property type="evidence" value="ECO:0007669"/>
    <property type="project" value="InterPro"/>
</dbReference>
<dbReference type="RefSeq" id="WP_210683556.1">
    <property type="nucleotide sequence ID" value="NZ_JAGMWN010000013.1"/>
</dbReference>
<name>A0A8J7S8S9_9PROT</name>
<keyword evidence="5" id="KW-0862">Zinc</keyword>
<evidence type="ECO:0000259" key="8">
    <source>
        <dbReference type="Pfam" id="PF01435"/>
    </source>
</evidence>
<dbReference type="EC" id="3.4.24.-" evidence="9"/>
<evidence type="ECO:0000256" key="4">
    <source>
        <dbReference type="ARBA" id="ARBA00022801"/>
    </source>
</evidence>
<keyword evidence="2" id="KW-0645">Protease</keyword>
<comment type="caution">
    <text evidence="9">The sequence shown here is derived from an EMBL/GenBank/DDBJ whole genome shotgun (WGS) entry which is preliminary data.</text>
</comment>
<feature type="domain" description="Peptidase M48" evidence="8">
    <location>
        <begin position="149"/>
        <end position="329"/>
    </location>
</feature>
<organism evidence="9 10">
    <name type="scientific">Marivibrio halodurans</name>
    <dbReference type="NCBI Taxonomy" id="2039722"/>
    <lineage>
        <taxon>Bacteria</taxon>
        <taxon>Pseudomonadati</taxon>
        <taxon>Pseudomonadota</taxon>
        <taxon>Alphaproteobacteria</taxon>
        <taxon>Rhodospirillales</taxon>
        <taxon>Rhodospirillaceae</taxon>
        <taxon>Marivibrio</taxon>
    </lineage>
</organism>
<dbReference type="GO" id="GO:0051603">
    <property type="term" value="P:proteolysis involved in protein catabolic process"/>
    <property type="evidence" value="ECO:0007669"/>
    <property type="project" value="TreeGrafter"/>
</dbReference>
<feature type="compositionally biased region" description="Polar residues" evidence="7">
    <location>
        <begin position="570"/>
        <end position="580"/>
    </location>
</feature>
<dbReference type="PANTHER" id="PTHR22726">
    <property type="entry name" value="METALLOENDOPEPTIDASE OMA1"/>
    <property type="match status" value="1"/>
</dbReference>
<dbReference type="AlphaFoldDB" id="A0A8J7S8S9"/>
<comment type="cofactor">
    <cofactor evidence="1">
        <name>Zn(2+)</name>
        <dbReference type="ChEBI" id="CHEBI:29105"/>
    </cofactor>
</comment>
<dbReference type="Proteomes" id="UP000672602">
    <property type="component" value="Unassembled WGS sequence"/>
</dbReference>
<dbReference type="PANTHER" id="PTHR22726:SF1">
    <property type="entry name" value="METALLOENDOPEPTIDASE OMA1, MITOCHONDRIAL"/>
    <property type="match status" value="1"/>
</dbReference>
<accession>A0A8J7S8S9</accession>
<evidence type="ECO:0000313" key="9">
    <source>
        <dbReference type="EMBL" id="MBP5858969.1"/>
    </source>
</evidence>
<dbReference type="InterPro" id="IPR001915">
    <property type="entry name" value="Peptidase_M48"/>
</dbReference>
<sequence>MATGVGVLMLAGCQTGSDTIDSMNPFADSVDISSRIVDQYLEGQGLPPDSFPAPEDRRRAPDLLPPGVGSEVAYRDHYGTISVPAMEESLNDILQRLQATLPGDPPAARVYIEPGMGFAARAERSGAIFVTFGTVLGKDGIGWEAEGLKDDHLAFLIAHEYAHILMDHFGDIETEQDMLKLAQMARVGLLARNKVDDDRDSEDLERNMRAPNIALAVSEASLLRTWGRSQEYEADLLAHDLMAAAGFNPRDSSNAIRLIKDVDDVVGRIPFFNSEEFQSIAAQTLQGGLDKGNLVSRASDAGFALFQQMSKEVFGKDHPSQNERLEQLSLYDEKQYREVTRAYVPRFVKSSDRMLRDLSTDSRFRTWEAAYTSTLKAIALSEETEYPVTETGEPAKPIFASGFARTFREARAALGRTGQEDAFLRERFAELREHEGEDETAIDNLELVVGEMGDDTPLKTLIELVNRRLDSGKIGEAGEAVRAAVLNYPDEQAWYPNKIAVELLSGDREQAQRTFDACQLQGTVTTTIACREVARGKGPGFNKNKDAAPALLESGGSVPTGGGATGGGSIQSFMQSLTGT</sequence>
<feature type="compositionally biased region" description="Gly residues" evidence="7">
    <location>
        <begin position="558"/>
        <end position="569"/>
    </location>
</feature>
<keyword evidence="6 9" id="KW-0482">Metalloprotease</keyword>
<gene>
    <name evidence="9" type="ORF">KAJ83_18260</name>
</gene>
<keyword evidence="3" id="KW-0479">Metal-binding</keyword>
<evidence type="ECO:0000256" key="1">
    <source>
        <dbReference type="ARBA" id="ARBA00001947"/>
    </source>
</evidence>
<reference evidence="9" key="1">
    <citation type="submission" date="2021-04" db="EMBL/GenBank/DDBJ databases">
        <authorList>
            <person name="Zhang D.-C."/>
        </authorList>
    </citation>
    <scope>NUCLEOTIDE SEQUENCE</scope>
    <source>
        <strain evidence="9">CGMCC 1.15697</strain>
    </source>
</reference>
<evidence type="ECO:0000256" key="3">
    <source>
        <dbReference type="ARBA" id="ARBA00022723"/>
    </source>
</evidence>
<proteinExistence type="predicted"/>